<dbReference type="GO" id="GO:0006310">
    <property type="term" value="P:DNA recombination"/>
    <property type="evidence" value="ECO:0007669"/>
    <property type="project" value="InterPro"/>
</dbReference>
<organism evidence="4 5">
    <name type="scientific">Chrysochromulina tobinii</name>
    <dbReference type="NCBI Taxonomy" id="1460289"/>
    <lineage>
        <taxon>Eukaryota</taxon>
        <taxon>Haptista</taxon>
        <taxon>Haptophyta</taxon>
        <taxon>Prymnesiophyceae</taxon>
        <taxon>Prymnesiales</taxon>
        <taxon>Chrysochromulinaceae</taxon>
        <taxon>Chrysochromulina</taxon>
    </lineage>
</organism>
<comment type="caution">
    <text evidence="4">The sequence shown here is derived from an EMBL/GenBank/DDBJ whole genome shotgun (WGS) entry which is preliminary data.</text>
</comment>
<dbReference type="GO" id="GO:0003677">
    <property type="term" value="F:DNA binding"/>
    <property type="evidence" value="ECO:0007669"/>
    <property type="project" value="InterPro"/>
</dbReference>
<evidence type="ECO:0000256" key="1">
    <source>
        <dbReference type="ARBA" id="ARBA00004123"/>
    </source>
</evidence>
<dbReference type="GO" id="GO:0006260">
    <property type="term" value="P:DNA replication"/>
    <property type="evidence" value="ECO:0007669"/>
    <property type="project" value="InterPro"/>
</dbReference>
<evidence type="ECO:0000313" key="4">
    <source>
        <dbReference type="EMBL" id="KOO29784.1"/>
    </source>
</evidence>
<dbReference type="Pfam" id="PF08661">
    <property type="entry name" value="Rep_fac-A_3"/>
    <property type="match status" value="1"/>
</dbReference>
<name>A0A0M0JT59_9EUKA</name>
<accession>A0A0M0JT59</accession>
<keyword evidence="3" id="KW-0539">Nucleus</keyword>
<evidence type="ECO:0000256" key="2">
    <source>
        <dbReference type="ARBA" id="ARBA00009761"/>
    </source>
</evidence>
<dbReference type="EMBL" id="JWZX01002359">
    <property type="protein sequence ID" value="KOO29784.1"/>
    <property type="molecule type" value="Genomic_DNA"/>
</dbReference>
<gene>
    <name evidence="4" type="ORF">Ctob_009050</name>
</gene>
<dbReference type="GO" id="GO:0006281">
    <property type="term" value="P:DNA repair"/>
    <property type="evidence" value="ECO:0007669"/>
    <property type="project" value="InterPro"/>
</dbReference>
<dbReference type="Gene3D" id="2.40.50.140">
    <property type="entry name" value="Nucleic acid-binding proteins"/>
    <property type="match status" value="1"/>
</dbReference>
<evidence type="ECO:0000256" key="3">
    <source>
        <dbReference type="ARBA" id="ARBA00023242"/>
    </source>
</evidence>
<dbReference type="SUPFAM" id="SSF50249">
    <property type="entry name" value="Nucleic acid-binding proteins"/>
    <property type="match status" value="1"/>
</dbReference>
<sequence length="115" mass="12598">MTTRSTSRITFEHVNSPQFQGQSVRAVGKLVAMDDGHVQLVLAGSHEGGPVTTIVCPNGTHKYSPETMGKGHYEVIGQLQSGQIMEMTSVYMGDNFDMGMYADMVSLTHQFPDIF</sequence>
<dbReference type="InterPro" id="IPR012340">
    <property type="entry name" value="NA-bd_OB-fold"/>
</dbReference>
<evidence type="ECO:0000313" key="5">
    <source>
        <dbReference type="Proteomes" id="UP000037460"/>
    </source>
</evidence>
<dbReference type="OrthoDB" id="188186at2759"/>
<dbReference type="Proteomes" id="UP000037460">
    <property type="component" value="Unassembled WGS sequence"/>
</dbReference>
<dbReference type="InterPro" id="IPR013970">
    <property type="entry name" value="Rfa2"/>
</dbReference>
<dbReference type="GO" id="GO:0031981">
    <property type="term" value="C:nuclear lumen"/>
    <property type="evidence" value="ECO:0007669"/>
    <property type="project" value="UniProtKB-ARBA"/>
</dbReference>
<protein>
    <submittedName>
        <fullName evidence="4">DNA replication factor a subunit ssb3</fullName>
    </submittedName>
</protein>
<proteinExistence type="inferred from homology"/>
<reference evidence="5" key="1">
    <citation type="journal article" date="2015" name="PLoS Genet.">
        <title>Genome Sequence and Transcriptome Analyses of Chrysochromulina tobin: Metabolic Tools for Enhanced Algal Fitness in the Prominent Order Prymnesiales (Haptophyceae).</title>
        <authorList>
            <person name="Hovde B.T."/>
            <person name="Deodato C.R."/>
            <person name="Hunsperger H.M."/>
            <person name="Ryken S.A."/>
            <person name="Yost W."/>
            <person name="Jha R.K."/>
            <person name="Patterson J."/>
            <person name="Monnat R.J. Jr."/>
            <person name="Barlow S.B."/>
            <person name="Starkenburg S.R."/>
            <person name="Cattolico R.A."/>
        </authorList>
    </citation>
    <scope>NUCLEOTIDE SEQUENCE</scope>
    <source>
        <strain evidence="5">CCMP291</strain>
    </source>
</reference>
<comment type="subcellular location">
    <subcellularLocation>
        <location evidence="1">Nucleus</location>
    </subcellularLocation>
</comment>
<dbReference type="AlphaFoldDB" id="A0A0M0JT59"/>
<keyword evidence="5" id="KW-1185">Reference proteome</keyword>
<comment type="similarity">
    <text evidence="2">Belongs to the replication factor A protein 3 family.</text>
</comment>